<dbReference type="Gene3D" id="6.10.140.1030">
    <property type="match status" value="1"/>
</dbReference>
<evidence type="ECO:0000256" key="8">
    <source>
        <dbReference type="ARBA" id="ARBA00022839"/>
    </source>
</evidence>
<dbReference type="AlphaFoldDB" id="A0A4R1MJ26"/>
<dbReference type="InterPro" id="IPR049035">
    <property type="entry name" value="ADDB_N"/>
</dbReference>
<evidence type="ECO:0000256" key="10">
    <source>
        <dbReference type="ARBA" id="ARBA00023004"/>
    </source>
</evidence>
<evidence type="ECO:0000256" key="9">
    <source>
        <dbReference type="ARBA" id="ARBA00022840"/>
    </source>
</evidence>
<dbReference type="EMBL" id="SMGQ01000014">
    <property type="protein sequence ID" value="TCK92395.1"/>
    <property type="molecule type" value="Genomic_DNA"/>
</dbReference>
<dbReference type="Pfam" id="PF12705">
    <property type="entry name" value="PDDEXK_1"/>
    <property type="match status" value="1"/>
</dbReference>
<keyword evidence="5" id="KW-0227">DNA damage</keyword>
<keyword evidence="11" id="KW-0411">Iron-sulfur</keyword>
<keyword evidence="10" id="KW-0408">Iron</keyword>
<keyword evidence="2" id="KW-0540">Nuclease</keyword>
<feature type="domain" description="PD-(D/E)XK endonuclease-like" evidence="14">
    <location>
        <begin position="768"/>
        <end position="1109"/>
    </location>
</feature>
<proteinExistence type="predicted"/>
<evidence type="ECO:0000256" key="11">
    <source>
        <dbReference type="ARBA" id="ARBA00023014"/>
    </source>
</evidence>
<dbReference type="GO" id="GO:0046872">
    <property type="term" value="F:metal ion binding"/>
    <property type="evidence" value="ECO:0007669"/>
    <property type="project" value="UniProtKB-KW"/>
</dbReference>
<dbReference type="Pfam" id="PF21445">
    <property type="entry name" value="ADDB_N"/>
    <property type="match status" value="1"/>
</dbReference>
<keyword evidence="4" id="KW-0547">Nucleotide-binding</keyword>
<keyword evidence="6" id="KW-0378">Hydrolase</keyword>
<keyword evidence="1" id="KW-0004">4Fe-4S</keyword>
<evidence type="ECO:0000256" key="6">
    <source>
        <dbReference type="ARBA" id="ARBA00022801"/>
    </source>
</evidence>
<evidence type="ECO:0000256" key="5">
    <source>
        <dbReference type="ARBA" id="ARBA00022763"/>
    </source>
</evidence>
<protein>
    <submittedName>
        <fullName evidence="16">DNA helicase/exodeoxyribonuclease V subunit B</fullName>
    </submittedName>
</protein>
<dbReference type="PANTHER" id="PTHR30591">
    <property type="entry name" value="RECBCD ENZYME SUBUNIT RECC"/>
    <property type="match status" value="1"/>
</dbReference>
<organism evidence="16 17">
    <name type="scientific">Natranaerovirga hydrolytica</name>
    <dbReference type="NCBI Taxonomy" id="680378"/>
    <lineage>
        <taxon>Bacteria</taxon>
        <taxon>Bacillati</taxon>
        <taxon>Bacillota</taxon>
        <taxon>Clostridia</taxon>
        <taxon>Lachnospirales</taxon>
        <taxon>Natranaerovirgaceae</taxon>
        <taxon>Natranaerovirga</taxon>
    </lineage>
</organism>
<dbReference type="GO" id="GO:0004527">
    <property type="term" value="F:exonuclease activity"/>
    <property type="evidence" value="ECO:0007669"/>
    <property type="project" value="UniProtKB-KW"/>
</dbReference>
<dbReference type="GO" id="GO:0003677">
    <property type="term" value="F:DNA binding"/>
    <property type="evidence" value="ECO:0007669"/>
    <property type="project" value="UniProtKB-KW"/>
</dbReference>
<dbReference type="GO" id="GO:0000724">
    <property type="term" value="P:double-strand break repair via homologous recombination"/>
    <property type="evidence" value="ECO:0007669"/>
    <property type="project" value="InterPro"/>
</dbReference>
<evidence type="ECO:0000256" key="13">
    <source>
        <dbReference type="ARBA" id="ARBA00023204"/>
    </source>
</evidence>
<sequence>MGLKFVLGRSGSGKTHKCYEEMIKKSQESHQDNFILLVPEQFTLQTQKDIVSKHPNKGIMNIEVLSFQRLAFRVFEEIGGTTKKILEETGKSMVVRKVLEEKKNQLKIFNKNIDKMGVVNELKSAIAEFYQYNLEQTSIEEMIEKTNASPLLQSKLYDLNIVFKGFKNFLEENYITNEEILDILQQSISQSIFIKNSHIWIDGFSGFTPIQYKVLEELIQIGKETSVTVTIDPREDLKNLDKYQLFYESKKTYNTLNDIGKNLNIKPKIDLIEATTPIRFKNKPALAHLENNIFRFPYEKYEERPKGIHVYLADDLDKEVEYIARMITKLVRDKGYQYKEIALITGDIKRYELFIKKSFGNYKIPYFIDQKKSIQSNPLVELIRTTFEIIHSSWSYESVFSWLKTGLCNIEKDKLDLIENYVIAYGIRGRKKYEMQWEKNYPHRAVEEENLFVLEEINGMKNKVIQPLINFQDKIKGKNKTVKTITIALYELLVELNIQGQLEDYEETFKDQEELLLERQYRQIYPMIMDILDKMVEILGDEVVSKKEYIAILEAGLEQAQMGLVPPGLDQVVIGDIERTRLKDIKVLFLMGANEGVIPKVADKGNILTDRDREIIEEKGLSIAPTAKQKLYEEQFNLYSNLTKPQDYLWVSFSKLNGEYKAIRPSSLVNQIMKLYPKLEVLYEDKKDVQEYIGLPESTIKYLIETLRESKSKGLSEQWKSVYNWYFNSPQWHKKLEGLIEGLFYENKTFYLSRQTAEKLYGKVLINSVSRLEQFASCPFSHFIKYGLKAKDRLHYEISMPDIGLLFHESIDRISKKLEQQNIEWEQLKEATIDKIVEETVYEVAEEYGHGVFFSSAKNEYLIKKVIRITKRTIWALQKQITSGKFRPTDYEVAFNSDKEKFDSLNIQLSEENLLQLTGRIDRIDKYEEEDTVYLKVIDYKSGQSSFDIVALYYGLQLQLLVYLNAAVELEKKNQPKKEVIPAGIFYYHIDDPLLALEKNITNEEREEALLKKLKMNGLVLEDEQVIQMLDSTINKESNIIPVKYKSNGELAATSSVASKEKFDQLSQFITKKIKDIGEELVKGCVEIKPYHYKNKKPCEYCNYKAICQFDPSLPENEYNQLKELPKDKIWDLL</sequence>
<dbReference type="InterPro" id="IPR011604">
    <property type="entry name" value="PDDEXK-like_dom_sf"/>
</dbReference>
<evidence type="ECO:0000256" key="1">
    <source>
        <dbReference type="ARBA" id="ARBA00022485"/>
    </source>
</evidence>
<comment type="caution">
    <text evidence="16">The sequence shown here is derived from an EMBL/GenBank/DDBJ whole genome shotgun (WGS) entry which is preliminary data.</text>
</comment>
<accession>A0A4R1MJ26</accession>
<evidence type="ECO:0000256" key="12">
    <source>
        <dbReference type="ARBA" id="ARBA00023125"/>
    </source>
</evidence>
<evidence type="ECO:0000313" key="16">
    <source>
        <dbReference type="EMBL" id="TCK92395.1"/>
    </source>
</evidence>
<dbReference type="Gene3D" id="3.90.320.10">
    <property type="match status" value="1"/>
</dbReference>
<evidence type="ECO:0000256" key="7">
    <source>
        <dbReference type="ARBA" id="ARBA00022806"/>
    </source>
</evidence>
<dbReference type="SUPFAM" id="SSF52540">
    <property type="entry name" value="P-loop containing nucleoside triphosphate hydrolases"/>
    <property type="match status" value="1"/>
</dbReference>
<evidence type="ECO:0000256" key="2">
    <source>
        <dbReference type="ARBA" id="ARBA00022722"/>
    </source>
</evidence>
<feature type="domain" description="ATP-dependent helicase/deoxyribonuclease subunit B N-terminal" evidence="15">
    <location>
        <begin position="5"/>
        <end position="290"/>
    </location>
</feature>
<dbReference type="OrthoDB" id="9758506at2"/>
<evidence type="ECO:0000256" key="3">
    <source>
        <dbReference type="ARBA" id="ARBA00022723"/>
    </source>
</evidence>
<gene>
    <name evidence="16" type="ORF">EDC19_2130</name>
</gene>
<dbReference type="InterPro" id="IPR027417">
    <property type="entry name" value="P-loop_NTPase"/>
</dbReference>
<dbReference type="Gene3D" id="3.40.50.300">
    <property type="entry name" value="P-loop containing nucleotide triphosphate hydrolases"/>
    <property type="match status" value="3"/>
</dbReference>
<evidence type="ECO:0000259" key="15">
    <source>
        <dbReference type="Pfam" id="PF21445"/>
    </source>
</evidence>
<name>A0A4R1MJ26_9FIRM</name>
<evidence type="ECO:0000313" key="17">
    <source>
        <dbReference type="Proteomes" id="UP000294545"/>
    </source>
</evidence>
<dbReference type="GO" id="GO:0051539">
    <property type="term" value="F:4 iron, 4 sulfur cluster binding"/>
    <property type="evidence" value="ECO:0007669"/>
    <property type="project" value="UniProtKB-KW"/>
</dbReference>
<reference evidence="16 17" key="1">
    <citation type="submission" date="2019-03" db="EMBL/GenBank/DDBJ databases">
        <title>Genomic Encyclopedia of Type Strains, Phase IV (KMG-IV): sequencing the most valuable type-strain genomes for metagenomic binning, comparative biology and taxonomic classification.</title>
        <authorList>
            <person name="Goeker M."/>
        </authorList>
    </citation>
    <scope>NUCLEOTIDE SEQUENCE [LARGE SCALE GENOMIC DNA]</scope>
    <source>
        <strain evidence="16 17">DSM 24176</strain>
    </source>
</reference>
<dbReference type="InterPro" id="IPR038726">
    <property type="entry name" value="PDDEXK_AddAB-type"/>
</dbReference>
<dbReference type="RefSeq" id="WP_132282832.1">
    <property type="nucleotide sequence ID" value="NZ_SMGQ01000014.1"/>
</dbReference>
<keyword evidence="8" id="KW-0269">Exonuclease</keyword>
<dbReference type="NCBIfam" id="TIGR02773">
    <property type="entry name" value="addB_Gpos"/>
    <property type="match status" value="1"/>
</dbReference>
<keyword evidence="12" id="KW-0238">DNA-binding</keyword>
<dbReference type="Proteomes" id="UP000294545">
    <property type="component" value="Unassembled WGS sequence"/>
</dbReference>
<dbReference type="GO" id="GO:0004386">
    <property type="term" value="F:helicase activity"/>
    <property type="evidence" value="ECO:0007669"/>
    <property type="project" value="UniProtKB-KW"/>
</dbReference>
<keyword evidence="7 16" id="KW-0347">Helicase</keyword>
<dbReference type="GO" id="GO:0005524">
    <property type="term" value="F:ATP binding"/>
    <property type="evidence" value="ECO:0007669"/>
    <property type="project" value="UniProtKB-KW"/>
</dbReference>
<keyword evidence="9" id="KW-0067">ATP-binding</keyword>
<dbReference type="PANTHER" id="PTHR30591:SF1">
    <property type="entry name" value="RECBCD ENZYME SUBUNIT RECC"/>
    <property type="match status" value="1"/>
</dbReference>
<keyword evidence="17" id="KW-1185">Reference proteome</keyword>
<keyword evidence="3" id="KW-0479">Metal-binding</keyword>
<evidence type="ECO:0000259" key="14">
    <source>
        <dbReference type="Pfam" id="PF12705"/>
    </source>
</evidence>
<evidence type="ECO:0000256" key="4">
    <source>
        <dbReference type="ARBA" id="ARBA00022741"/>
    </source>
</evidence>
<dbReference type="InterPro" id="IPR014140">
    <property type="entry name" value="DNA_helicase_suAddB"/>
</dbReference>
<keyword evidence="13" id="KW-0234">DNA repair</keyword>